<dbReference type="CDD" id="cd00200">
    <property type="entry name" value="WD40"/>
    <property type="match status" value="1"/>
</dbReference>
<dbReference type="InterPro" id="IPR036322">
    <property type="entry name" value="WD40_repeat_dom_sf"/>
</dbReference>
<proteinExistence type="predicted"/>
<name>A0A0D0B7F7_9AGAM</name>
<evidence type="ECO:0000256" key="3">
    <source>
        <dbReference type="PROSITE-ProRule" id="PRU00221"/>
    </source>
</evidence>
<keyword evidence="2" id="KW-0677">Repeat</keyword>
<dbReference type="EMBL" id="KN835168">
    <property type="protein sequence ID" value="KIK45774.1"/>
    <property type="molecule type" value="Genomic_DNA"/>
</dbReference>
<reference evidence="5 6" key="1">
    <citation type="submission" date="2014-04" db="EMBL/GenBank/DDBJ databases">
        <authorList>
            <consortium name="DOE Joint Genome Institute"/>
            <person name="Kuo A."/>
            <person name="Ruytinx J."/>
            <person name="Rineau F."/>
            <person name="Colpaert J."/>
            <person name="Kohler A."/>
            <person name="Nagy L.G."/>
            <person name="Floudas D."/>
            <person name="Copeland A."/>
            <person name="Barry K.W."/>
            <person name="Cichocki N."/>
            <person name="Veneault-Fourrey C."/>
            <person name="LaButti K."/>
            <person name="Lindquist E.A."/>
            <person name="Lipzen A."/>
            <person name="Lundell T."/>
            <person name="Morin E."/>
            <person name="Murat C."/>
            <person name="Sun H."/>
            <person name="Tunlid A."/>
            <person name="Henrissat B."/>
            <person name="Grigoriev I.V."/>
            <person name="Hibbett D.S."/>
            <person name="Martin F."/>
            <person name="Nordberg H.P."/>
            <person name="Cantor M.N."/>
            <person name="Hua S.X."/>
        </authorList>
    </citation>
    <scope>NUCLEOTIDE SEQUENCE [LARGE SCALE GENOMIC DNA]</scope>
    <source>
        <strain evidence="5 6">UH-Slu-Lm8-n1</strain>
    </source>
</reference>
<evidence type="ECO:0000256" key="1">
    <source>
        <dbReference type="ARBA" id="ARBA00022574"/>
    </source>
</evidence>
<dbReference type="STRING" id="930992.A0A0D0B7F7"/>
<organism evidence="5 6">
    <name type="scientific">Suillus luteus UH-Slu-Lm8-n1</name>
    <dbReference type="NCBI Taxonomy" id="930992"/>
    <lineage>
        <taxon>Eukaryota</taxon>
        <taxon>Fungi</taxon>
        <taxon>Dikarya</taxon>
        <taxon>Basidiomycota</taxon>
        <taxon>Agaricomycotina</taxon>
        <taxon>Agaricomycetes</taxon>
        <taxon>Agaricomycetidae</taxon>
        <taxon>Boletales</taxon>
        <taxon>Suillineae</taxon>
        <taxon>Suillaceae</taxon>
        <taxon>Suillus</taxon>
    </lineage>
</organism>
<dbReference type="PROSITE" id="PS50294">
    <property type="entry name" value="WD_REPEATS_REGION"/>
    <property type="match status" value="3"/>
</dbReference>
<dbReference type="SUPFAM" id="SSF50978">
    <property type="entry name" value="WD40 repeat-like"/>
    <property type="match status" value="1"/>
</dbReference>
<dbReference type="PROSITE" id="PS50082">
    <property type="entry name" value="WD_REPEATS_2"/>
    <property type="match status" value="4"/>
</dbReference>
<dbReference type="PROSITE" id="PS00678">
    <property type="entry name" value="WD_REPEATS_1"/>
    <property type="match status" value="3"/>
</dbReference>
<dbReference type="InterPro" id="IPR019775">
    <property type="entry name" value="WD40_repeat_CS"/>
</dbReference>
<dbReference type="InParanoid" id="A0A0D0B7F7"/>
<feature type="compositionally biased region" description="Polar residues" evidence="4">
    <location>
        <begin position="577"/>
        <end position="588"/>
    </location>
</feature>
<evidence type="ECO:0008006" key="7">
    <source>
        <dbReference type="Google" id="ProtNLM"/>
    </source>
</evidence>
<evidence type="ECO:0000313" key="5">
    <source>
        <dbReference type="EMBL" id="KIK45774.1"/>
    </source>
</evidence>
<dbReference type="PANTHER" id="PTHR44129">
    <property type="entry name" value="WD REPEAT-CONTAINING PROTEIN POP1"/>
    <property type="match status" value="1"/>
</dbReference>
<dbReference type="HOGENOM" id="CLU_000288_57_37_1"/>
<dbReference type="Proteomes" id="UP000054485">
    <property type="component" value="Unassembled WGS sequence"/>
</dbReference>
<sequence>MSSSTSQMPAIMPHQTMRGHTNWVTDVVYLPGERQIITCSLDGSLRLWDLESGTQIGNGWWDGDDETWSMALSPNGKIIATGSGGNGYNVRLWDVETRTIISKWTEHSNVVCALCWSADGERVASGCWDGTARIWNVKRRKIVLTIKTGHRWVRAVMYSPDSSKLATGGDEENAIKIWDANTGELLNTLEHDWIVFSLGWTSDGKKLISGSLGPIRIFDTATWQQTATLKGHTNSVNAISLSRNNRLLAIASGNNSARLWNLDTNLQVGRPLKFGPSLRLLDANNHYANLSPDGKVLVTACENLVYAWDVHAILKEAGLEDLLAIGANPAPEDDDSGIQRTPRSSLDNKSFLEADATQCPGQFGGVDDIDELPPAFFAGMEADEDDSSMGGAHLHSYINALLARLSSLLHRFRPDNGESTELPQSSRPLAFHIHALLARLSSLIHSSPSENDAPDELQQPTTPSRVNPRVLLARISSFLYRYRLNTDAEAKFHPKTPSSSRSDEFITRLSSLFRSQPPTSEEIKLMQRPSHPLVVEVAAVRDKQTLVVARGPKFMKAFRAHLQQSQSYAKAQASSSHTQPVDASTSATPPAPGTEAAQSPPIRWWAHIVLFLCCTSPHANGQ</sequence>
<evidence type="ECO:0000256" key="2">
    <source>
        <dbReference type="ARBA" id="ARBA00022737"/>
    </source>
</evidence>
<dbReference type="OrthoDB" id="538223at2759"/>
<dbReference type="Pfam" id="PF00400">
    <property type="entry name" value="WD40"/>
    <property type="match status" value="5"/>
</dbReference>
<keyword evidence="6" id="KW-1185">Reference proteome</keyword>
<feature type="repeat" description="WD" evidence="3">
    <location>
        <begin position="104"/>
        <end position="145"/>
    </location>
</feature>
<feature type="repeat" description="WD" evidence="3">
    <location>
        <begin position="17"/>
        <end position="58"/>
    </location>
</feature>
<feature type="repeat" description="WD" evidence="3">
    <location>
        <begin position="229"/>
        <end position="270"/>
    </location>
</feature>
<dbReference type="Gene3D" id="2.130.10.10">
    <property type="entry name" value="YVTN repeat-like/Quinoprotein amine dehydrogenase"/>
    <property type="match status" value="3"/>
</dbReference>
<keyword evidence="1 3" id="KW-0853">WD repeat</keyword>
<dbReference type="InterPro" id="IPR050349">
    <property type="entry name" value="WD_LIS1/nudF_dynein_reg"/>
</dbReference>
<dbReference type="InterPro" id="IPR001680">
    <property type="entry name" value="WD40_rpt"/>
</dbReference>
<dbReference type="InterPro" id="IPR015943">
    <property type="entry name" value="WD40/YVTN_repeat-like_dom_sf"/>
</dbReference>
<protein>
    <recommendedName>
        <fullName evidence="7">WD40 repeat-like protein</fullName>
    </recommendedName>
</protein>
<gene>
    <name evidence="5" type="ORF">CY34DRAFT_801242</name>
</gene>
<dbReference type="AlphaFoldDB" id="A0A0D0B7F7"/>
<evidence type="ECO:0000313" key="6">
    <source>
        <dbReference type="Proteomes" id="UP000054485"/>
    </source>
</evidence>
<evidence type="ECO:0000256" key="4">
    <source>
        <dbReference type="SAM" id="MobiDB-lite"/>
    </source>
</evidence>
<accession>A0A0D0B7F7</accession>
<reference evidence="6" key="2">
    <citation type="submission" date="2015-01" db="EMBL/GenBank/DDBJ databases">
        <title>Evolutionary Origins and Diversification of the Mycorrhizal Mutualists.</title>
        <authorList>
            <consortium name="DOE Joint Genome Institute"/>
            <consortium name="Mycorrhizal Genomics Consortium"/>
            <person name="Kohler A."/>
            <person name="Kuo A."/>
            <person name="Nagy L.G."/>
            <person name="Floudas D."/>
            <person name="Copeland A."/>
            <person name="Barry K.W."/>
            <person name="Cichocki N."/>
            <person name="Veneault-Fourrey C."/>
            <person name="LaButti K."/>
            <person name="Lindquist E.A."/>
            <person name="Lipzen A."/>
            <person name="Lundell T."/>
            <person name="Morin E."/>
            <person name="Murat C."/>
            <person name="Riley R."/>
            <person name="Ohm R."/>
            <person name="Sun H."/>
            <person name="Tunlid A."/>
            <person name="Henrissat B."/>
            <person name="Grigoriev I.V."/>
            <person name="Hibbett D.S."/>
            <person name="Martin F."/>
        </authorList>
    </citation>
    <scope>NUCLEOTIDE SEQUENCE [LARGE SCALE GENOMIC DNA]</scope>
    <source>
        <strain evidence="6">UH-Slu-Lm8-n1</strain>
    </source>
</reference>
<feature type="repeat" description="WD" evidence="3">
    <location>
        <begin position="153"/>
        <end position="188"/>
    </location>
</feature>
<dbReference type="SMART" id="SM00320">
    <property type="entry name" value="WD40"/>
    <property type="match status" value="7"/>
</dbReference>
<feature type="region of interest" description="Disordered" evidence="4">
    <location>
        <begin position="568"/>
        <end position="598"/>
    </location>
</feature>